<accession>A0A4C1TAU7</accession>
<dbReference type="AlphaFoldDB" id="A0A4C1TAU7"/>
<evidence type="ECO:0000313" key="2">
    <source>
        <dbReference type="Proteomes" id="UP000299102"/>
    </source>
</evidence>
<comment type="caution">
    <text evidence="1">The sequence shown here is derived from an EMBL/GenBank/DDBJ whole genome shotgun (WGS) entry which is preliminary data.</text>
</comment>
<proteinExistence type="predicted"/>
<sequence>MRERTVWIEKFSDLIRNEDVEAVKASECVKEMSAIITAPHCLVYGCRFGLYQPYELNEDKTRCVTEAPT</sequence>
<gene>
    <name evidence="1" type="ORF">EVAR_5727_1</name>
</gene>
<organism evidence="1 2">
    <name type="scientific">Eumeta variegata</name>
    <name type="common">Bagworm moth</name>
    <name type="synonym">Eumeta japonica</name>
    <dbReference type="NCBI Taxonomy" id="151549"/>
    <lineage>
        <taxon>Eukaryota</taxon>
        <taxon>Metazoa</taxon>
        <taxon>Ecdysozoa</taxon>
        <taxon>Arthropoda</taxon>
        <taxon>Hexapoda</taxon>
        <taxon>Insecta</taxon>
        <taxon>Pterygota</taxon>
        <taxon>Neoptera</taxon>
        <taxon>Endopterygota</taxon>
        <taxon>Lepidoptera</taxon>
        <taxon>Glossata</taxon>
        <taxon>Ditrysia</taxon>
        <taxon>Tineoidea</taxon>
        <taxon>Psychidae</taxon>
        <taxon>Oiketicinae</taxon>
        <taxon>Eumeta</taxon>
    </lineage>
</organism>
<keyword evidence="2" id="KW-1185">Reference proteome</keyword>
<name>A0A4C1TAU7_EUMVA</name>
<dbReference type="EMBL" id="BGZK01000040">
    <property type="protein sequence ID" value="GBP10431.1"/>
    <property type="molecule type" value="Genomic_DNA"/>
</dbReference>
<protein>
    <submittedName>
        <fullName evidence="1">Uncharacterized protein</fullName>
    </submittedName>
</protein>
<reference evidence="1 2" key="1">
    <citation type="journal article" date="2019" name="Commun. Biol.">
        <title>The bagworm genome reveals a unique fibroin gene that provides high tensile strength.</title>
        <authorList>
            <person name="Kono N."/>
            <person name="Nakamura H."/>
            <person name="Ohtoshi R."/>
            <person name="Tomita M."/>
            <person name="Numata K."/>
            <person name="Arakawa K."/>
        </authorList>
    </citation>
    <scope>NUCLEOTIDE SEQUENCE [LARGE SCALE GENOMIC DNA]</scope>
</reference>
<evidence type="ECO:0000313" key="1">
    <source>
        <dbReference type="EMBL" id="GBP10431.1"/>
    </source>
</evidence>
<dbReference type="Proteomes" id="UP000299102">
    <property type="component" value="Unassembled WGS sequence"/>
</dbReference>